<sequence length="458" mass="52847">MIRASHPILKLSEFVFARQPLRLLKGMVSAHIAYPIAEKHEGRHITPKLDELRRHYALSSEERLKVSQRRLVDMLNFAGTHVPYYKDLFRKTSFDPDSVDRDVNYLEKLPYLDKSIILEQGERLLSNPLQEIKHHACKTGGSTGRSVTIFYDQESADYSAAVTLYARERIGKGKSQPALHFACRFPDAAESTWPNREDFKCFAMNRSNIFFDRVDEKGLAEIWKTLQRRRPYLIHEHPSTIYALACYIESRLGDAKAFDVFESSGELLQPYMREKIEKVLNCRVIDRYGLAEFGVTAYQLDAEREELQLFDSEVWPESRPGDEGSTELVLTGLRNRLMPLIRYATGDCGRLQRGEQGFHLDQLIGRIHDIVPINGVPYPTHHIMDMLDHRVGGIEEFQIDVRGPKAILRIVPMPHSRVEDIESGVRRYWGDAFHIEFVTHDGFVRVGRRAKFRHVVNA</sequence>
<keyword evidence="1" id="KW-0436">Ligase</keyword>
<organism evidence="1 2">
    <name type="scientific">Ectopseudomonas oleovorans</name>
    <name type="common">Pseudomonas oleovorans</name>
    <dbReference type="NCBI Taxonomy" id="301"/>
    <lineage>
        <taxon>Bacteria</taxon>
        <taxon>Pseudomonadati</taxon>
        <taxon>Pseudomonadota</taxon>
        <taxon>Gammaproteobacteria</taxon>
        <taxon>Pseudomonadales</taxon>
        <taxon>Pseudomonadaceae</taxon>
        <taxon>Ectopseudomonas</taxon>
    </lineage>
</organism>
<dbReference type="GO" id="GO:0016874">
    <property type="term" value="F:ligase activity"/>
    <property type="evidence" value="ECO:0007669"/>
    <property type="project" value="UniProtKB-KW"/>
</dbReference>
<accession>A0A3D9EIV8</accession>
<gene>
    <name evidence="1" type="ORF">DFO60_2966</name>
</gene>
<dbReference type="AlphaFoldDB" id="A0A3D9EIV8"/>
<evidence type="ECO:0000313" key="2">
    <source>
        <dbReference type="Proteomes" id="UP000256988"/>
    </source>
</evidence>
<name>A0A3D9EIV8_ECTOL</name>
<dbReference type="InterPro" id="IPR053158">
    <property type="entry name" value="CapK_Type1_Caps_Biosynth"/>
</dbReference>
<protein>
    <submittedName>
        <fullName evidence="1">Phenylacetate-CoA ligase</fullName>
    </submittedName>
</protein>
<dbReference type="Gene3D" id="3.40.50.12780">
    <property type="entry name" value="N-terminal domain of ligase-like"/>
    <property type="match status" value="1"/>
</dbReference>
<dbReference type="SUPFAM" id="SSF56801">
    <property type="entry name" value="Acetyl-CoA synthetase-like"/>
    <property type="match status" value="1"/>
</dbReference>
<proteinExistence type="predicted"/>
<dbReference type="EMBL" id="QRDL01000004">
    <property type="protein sequence ID" value="RED02927.1"/>
    <property type="molecule type" value="Genomic_DNA"/>
</dbReference>
<dbReference type="PANTHER" id="PTHR36932:SF1">
    <property type="entry name" value="CAPSULAR POLYSACCHARIDE BIOSYNTHESIS PROTEIN"/>
    <property type="match status" value="1"/>
</dbReference>
<dbReference type="PANTHER" id="PTHR36932">
    <property type="entry name" value="CAPSULAR POLYSACCHARIDE BIOSYNTHESIS PROTEIN"/>
    <property type="match status" value="1"/>
</dbReference>
<dbReference type="InterPro" id="IPR042099">
    <property type="entry name" value="ANL_N_sf"/>
</dbReference>
<reference evidence="1 2" key="1">
    <citation type="submission" date="2018-07" db="EMBL/GenBank/DDBJ databases">
        <title>Genome sequencing of rice bacterial endophytes.</title>
        <authorList>
            <person name="Venturi V."/>
        </authorList>
    </citation>
    <scope>NUCLEOTIDE SEQUENCE [LARGE SCALE GENOMIC DNA]</scope>
    <source>
        <strain evidence="1 2">AG1002</strain>
    </source>
</reference>
<comment type="caution">
    <text evidence="1">The sequence shown here is derived from an EMBL/GenBank/DDBJ whole genome shotgun (WGS) entry which is preliminary data.</text>
</comment>
<evidence type="ECO:0000313" key="1">
    <source>
        <dbReference type="EMBL" id="RED02927.1"/>
    </source>
</evidence>
<dbReference type="RefSeq" id="WP_220376266.1">
    <property type="nucleotide sequence ID" value="NZ_QRDL01000004.1"/>
</dbReference>
<dbReference type="Proteomes" id="UP000256988">
    <property type="component" value="Unassembled WGS sequence"/>
</dbReference>